<dbReference type="AlphaFoldDB" id="I4Z6F2"/>
<name>I4Z6F2_9BURK</name>
<organism evidence="2 3">
    <name type="scientific">Leptothrix ochracea L12</name>
    <dbReference type="NCBI Taxonomy" id="735332"/>
    <lineage>
        <taxon>Bacteria</taxon>
        <taxon>Pseudomonadati</taxon>
        <taxon>Pseudomonadota</taxon>
        <taxon>Betaproteobacteria</taxon>
        <taxon>Burkholderiales</taxon>
        <taxon>Sphaerotilaceae</taxon>
        <taxon>Leptothrix</taxon>
    </lineage>
</organism>
<keyword evidence="3" id="KW-1185">Reference proteome</keyword>
<accession>I4Z6F2</accession>
<evidence type="ECO:0000313" key="3">
    <source>
        <dbReference type="Proteomes" id="UP000053899"/>
    </source>
</evidence>
<dbReference type="GeneID" id="92351966"/>
<dbReference type="RefSeq" id="WP_009453108.1">
    <property type="nucleotide sequence ID" value="NZ_JH660662.1"/>
</dbReference>
<dbReference type="HOGENOM" id="CLU_833652_0_0_4"/>
<proteinExistence type="predicted"/>
<sequence>MPEIEHINLNDIQGFVGHWGKDENGEGTGELLGLRVDKRDVVADGSKEPSDVDIIQPFLSDKDSEEPYIALDNFYRYKDALGENWQKFLYTGDYDIHEIYKHNRALVEGSREKARLLTGINTKIASEQTDANNLRTGSIQVHEHTVAATYGEKTKDGKTKKAKLPANTLHAGKDAAYAMIQHGDQMGYITNQISEGRINAISNKAKLIDIVANEDSGRLAWCIKGVWYVTNDPNKADPNNPDKLLRNPLRERKELRNIVGVTASSGWLSESQDYMRSGKSRTLEVKKTVDYSEAEEPSETKGPSETNKYTRKSKEGDSWVIDWRRKTPKWIQE</sequence>
<dbReference type="Proteomes" id="UP000053899">
    <property type="component" value="Unassembled WGS sequence"/>
</dbReference>
<reference evidence="2 3" key="1">
    <citation type="submission" date="2012-04" db="EMBL/GenBank/DDBJ databases">
        <title>Improved High-Quality Draft sequence of Leptothrix ochracea L12.</title>
        <authorList>
            <consortium name="US DOE Joint Genome Institute"/>
            <person name="Lucas S."/>
            <person name="Han J."/>
            <person name="Lapidus A."/>
            <person name="Cheng J.-F."/>
            <person name="Goodwin L."/>
            <person name="Pitluck S."/>
            <person name="Peters L."/>
            <person name="Zeytun A."/>
            <person name="Detter J.C."/>
            <person name="Han C."/>
            <person name="Tapia R."/>
            <person name="Land M."/>
            <person name="Hauser L."/>
            <person name="Kyrpides N."/>
            <person name="Ivanova N."/>
            <person name="Pagani I."/>
            <person name="Stepanauskas R."/>
            <person name="Masland D."/>
            <person name="Poulton N."/>
            <person name="Emerson D."/>
            <person name="Fleming E."/>
            <person name="Woyke T."/>
        </authorList>
    </citation>
    <scope>NUCLEOTIDE SEQUENCE [LARGE SCALE GENOMIC DNA]</scope>
    <source>
        <strain evidence="2 3">L12</strain>
    </source>
</reference>
<dbReference type="OrthoDB" id="8596416at2"/>
<dbReference type="EMBL" id="JH660662">
    <property type="protein sequence ID" value="EIM31794.1"/>
    <property type="molecule type" value="Genomic_DNA"/>
</dbReference>
<gene>
    <name evidence="2" type="ORF">LepocDRAFT_00005360</name>
</gene>
<feature type="region of interest" description="Disordered" evidence="1">
    <location>
        <begin position="287"/>
        <end position="315"/>
    </location>
</feature>
<evidence type="ECO:0000256" key="1">
    <source>
        <dbReference type="SAM" id="MobiDB-lite"/>
    </source>
</evidence>
<evidence type="ECO:0000313" key="2">
    <source>
        <dbReference type="EMBL" id="EIM31794.1"/>
    </source>
</evidence>
<protein>
    <submittedName>
        <fullName evidence="2">Uncharacterized protein</fullName>
    </submittedName>
</protein>